<dbReference type="PANTHER" id="PTHR47861">
    <property type="entry name" value="FKBP-TYPE PEPTIDYL-PROLYL CIS-TRANS ISOMERASE SLYD"/>
    <property type="match status" value="1"/>
</dbReference>
<comment type="caution">
    <text evidence="13">The sequence shown here is derived from an EMBL/GenBank/DDBJ whole genome shotgun (WGS) entry which is preliminary data.</text>
</comment>
<dbReference type="Gene3D" id="3.10.50.40">
    <property type="match status" value="1"/>
</dbReference>
<keyword evidence="5 9" id="KW-0697">Rotamase</keyword>
<keyword evidence="6" id="KW-0143">Chaperone</keyword>
<evidence type="ECO:0000256" key="3">
    <source>
        <dbReference type="ARBA" id="ARBA00006577"/>
    </source>
</evidence>
<evidence type="ECO:0000256" key="4">
    <source>
        <dbReference type="ARBA" id="ARBA00022490"/>
    </source>
</evidence>
<dbReference type="Pfam" id="PF00254">
    <property type="entry name" value="FKBP_C"/>
    <property type="match status" value="1"/>
</dbReference>
<comment type="function">
    <text evidence="8">Also involved in hydrogenase metallocenter assembly, probably by participating in the nickel insertion step. This function in hydrogenase biosynthesis requires chaperone activity and the presence of the metal-binding domain, but not PPIase activity.</text>
</comment>
<dbReference type="InterPro" id="IPR046357">
    <property type="entry name" value="PPIase_dom_sf"/>
</dbReference>
<dbReference type="GO" id="GO:0005737">
    <property type="term" value="C:cytoplasm"/>
    <property type="evidence" value="ECO:0007669"/>
    <property type="project" value="UniProtKB-SubCell"/>
</dbReference>
<evidence type="ECO:0000256" key="8">
    <source>
        <dbReference type="ARBA" id="ARBA00037071"/>
    </source>
</evidence>
<evidence type="ECO:0000259" key="12">
    <source>
        <dbReference type="PROSITE" id="PS50059"/>
    </source>
</evidence>
<evidence type="ECO:0000256" key="5">
    <source>
        <dbReference type="ARBA" id="ARBA00023110"/>
    </source>
</evidence>
<dbReference type="InterPro" id="IPR001179">
    <property type="entry name" value="PPIase_FKBP_dom"/>
</dbReference>
<feature type="compositionally biased region" description="Basic and acidic residues" evidence="11">
    <location>
        <begin position="152"/>
        <end position="162"/>
    </location>
</feature>
<evidence type="ECO:0000313" key="13">
    <source>
        <dbReference type="EMBL" id="HGS86995.1"/>
    </source>
</evidence>
<organism evidence="13">
    <name type="scientific">Bellilinea caldifistulae</name>
    <dbReference type="NCBI Taxonomy" id="360411"/>
    <lineage>
        <taxon>Bacteria</taxon>
        <taxon>Bacillati</taxon>
        <taxon>Chloroflexota</taxon>
        <taxon>Anaerolineae</taxon>
        <taxon>Anaerolineales</taxon>
        <taxon>Anaerolineaceae</taxon>
        <taxon>Bellilinea</taxon>
    </lineage>
</organism>
<evidence type="ECO:0000256" key="11">
    <source>
        <dbReference type="SAM" id="MobiDB-lite"/>
    </source>
</evidence>
<dbReference type="AlphaFoldDB" id="A0A7C4L187"/>
<comment type="subcellular location">
    <subcellularLocation>
        <location evidence="2">Cytoplasm</location>
    </subcellularLocation>
</comment>
<dbReference type="EMBL" id="DSXR01000052">
    <property type="protein sequence ID" value="HGS86995.1"/>
    <property type="molecule type" value="Genomic_DNA"/>
</dbReference>
<feature type="region of interest" description="Disordered" evidence="11">
    <location>
        <begin position="152"/>
        <end position="179"/>
    </location>
</feature>
<dbReference type="EC" id="5.2.1.8" evidence="10"/>
<evidence type="ECO:0000256" key="2">
    <source>
        <dbReference type="ARBA" id="ARBA00004496"/>
    </source>
</evidence>
<comment type="catalytic activity">
    <reaction evidence="1 9 10">
        <text>[protein]-peptidylproline (omega=180) = [protein]-peptidylproline (omega=0)</text>
        <dbReference type="Rhea" id="RHEA:16237"/>
        <dbReference type="Rhea" id="RHEA-COMP:10747"/>
        <dbReference type="Rhea" id="RHEA-COMP:10748"/>
        <dbReference type="ChEBI" id="CHEBI:83833"/>
        <dbReference type="ChEBI" id="CHEBI:83834"/>
        <dbReference type="EC" id="5.2.1.8"/>
    </reaction>
</comment>
<feature type="domain" description="PPIase FKBP-type" evidence="12">
    <location>
        <begin position="13"/>
        <end position="106"/>
    </location>
</feature>
<evidence type="ECO:0000256" key="1">
    <source>
        <dbReference type="ARBA" id="ARBA00000971"/>
    </source>
</evidence>
<name>A0A7C4L187_9CHLR</name>
<evidence type="ECO:0000256" key="6">
    <source>
        <dbReference type="ARBA" id="ARBA00023186"/>
    </source>
</evidence>
<comment type="similarity">
    <text evidence="3 10">Belongs to the FKBP-type PPIase family.</text>
</comment>
<reference evidence="13" key="1">
    <citation type="journal article" date="2020" name="mSystems">
        <title>Genome- and Community-Level Interaction Insights into Carbon Utilization and Element Cycling Functions of Hydrothermarchaeota in Hydrothermal Sediment.</title>
        <authorList>
            <person name="Zhou Z."/>
            <person name="Liu Y."/>
            <person name="Xu W."/>
            <person name="Pan J."/>
            <person name="Luo Z.H."/>
            <person name="Li M."/>
        </authorList>
    </citation>
    <scope>NUCLEOTIDE SEQUENCE [LARGE SCALE GENOMIC DNA]</scope>
    <source>
        <strain evidence="13">SpSt-556</strain>
    </source>
</reference>
<evidence type="ECO:0000256" key="9">
    <source>
        <dbReference type="PROSITE-ProRule" id="PRU00277"/>
    </source>
</evidence>
<accession>A0A7C4L187</accession>
<dbReference type="SUPFAM" id="SSF54534">
    <property type="entry name" value="FKBP-like"/>
    <property type="match status" value="1"/>
</dbReference>
<protein>
    <recommendedName>
        <fullName evidence="10">Peptidyl-prolyl cis-trans isomerase</fullName>
        <ecNumber evidence="10">5.2.1.8</ecNumber>
    </recommendedName>
</protein>
<proteinExistence type="inferred from homology"/>
<feature type="compositionally biased region" description="Acidic residues" evidence="11">
    <location>
        <begin position="163"/>
        <end position="179"/>
    </location>
</feature>
<sequence>MNQKAAPTVVADDVVVTMAYTLTVNGEVIDTSEESDPLIFLQGYRNIIPGLERELYGLNVGDSKKVIVKPEDGYGDEDPEAFMEVPRSDFPKEIPLEVGTELEIRDEDDETLLATIDRVTKDSIRLNFNHPLAGKTLEFDVKILDLRAATEEELEHGHAHGGEEEDFDEFEFEDEEEEN</sequence>
<dbReference type="GO" id="GO:0003755">
    <property type="term" value="F:peptidyl-prolyl cis-trans isomerase activity"/>
    <property type="evidence" value="ECO:0007669"/>
    <property type="project" value="UniProtKB-UniRule"/>
</dbReference>
<evidence type="ECO:0000256" key="7">
    <source>
        <dbReference type="ARBA" id="ARBA00023235"/>
    </source>
</evidence>
<keyword evidence="4" id="KW-0963">Cytoplasm</keyword>
<keyword evidence="7 9" id="KW-0413">Isomerase</keyword>
<dbReference type="PROSITE" id="PS50059">
    <property type="entry name" value="FKBP_PPIASE"/>
    <property type="match status" value="1"/>
</dbReference>
<dbReference type="GO" id="GO:0042026">
    <property type="term" value="P:protein refolding"/>
    <property type="evidence" value="ECO:0007669"/>
    <property type="project" value="UniProtKB-ARBA"/>
</dbReference>
<gene>
    <name evidence="13" type="ORF">ENT17_05185</name>
</gene>
<dbReference type="PANTHER" id="PTHR47861:SF3">
    <property type="entry name" value="FKBP-TYPE PEPTIDYL-PROLYL CIS-TRANS ISOMERASE SLYD"/>
    <property type="match status" value="1"/>
</dbReference>
<evidence type="ECO:0000256" key="10">
    <source>
        <dbReference type="RuleBase" id="RU003915"/>
    </source>
</evidence>